<organism evidence="1 2">
    <name type="scientific">Persea americana</name>
    <name type="common">Avocado</name>
    <dbReference type="NCBI Taxonomy" id="3435"/>
    <lineage>
        <taxon>Eukaryota</taxon>
        <taxon>Viridiplantae</taxon>
        <taxon>Streptophyta</taxon>
        <taxon>Embryophyta</taxon>
        <taxon>Tracheophyta</taxon>
        <taxon>Spermatophyta</taxon>
        <taxon>Magnoliopsida</taxon>
        <taxon>Magnoliidae</taxon>
        <taxon>Laurales</taxon>
        <taxon>Lauraceae</taxon>
        <taxon>Persea</taxon>
    </lineage>
</organism>
<evidence type="ECO:0000313" key="2">
    <source>
        <dbReference type="Proteomes" id="UP001234297"/>
    </source>
</evidence>
<proteinExistence type="predicted"/>
<accession>A0ACC2LTG3</accession>
<dbReference type="Proteomes" id="UP001234297">
    <property type="component" value="Chromosome 3"/>
</dbReference>
<sequence>MPEIQAYVGNDDDFFGDFECASSSLPSSNLNPNPQSQEDDELGDFVESPLQFNSSNTFNSFSFNLFSGFQAPISDPPENPPDSQLTHLASSASLASPGVGAKQWEKPKGAIPLSIFGDEEEEEEEKPSSDDRIKGGEGLNSDLGGGDDHEDDFDESCWEFKDASIETGSRNGHSGEGQKTFEFSVFEAKENIVKSESQAAIENGNLVENGLNLNSNYGNINFGENGWGFKDAFSEDGTKEWKVADPSGAETKVPTFDSEIQVGIENGVTSEEGLNINSTDGNISFDENDWEFKDAFSGFGTTDYSSDHKKEWKADDTAGADTKFPTIDGEMQVGIGNGDIMERGLNFNSANVNNFDENGWGVDDAFQETGTIHSSSGRKKEWSFADVSGAETNVPTFDTEFQGISEMFNNQQRKHLLPIFGNDEQDSGDKLPEDGFLHKPTIFVGNGVNGSNSTSIAFSDLISSLYNQAEHTSPAKNVQEPVENGFDSASLDSNSDLVSDDDWDENGWEFKDAFSEARTKDLNSGSEIVTTHKEFAADLKPENFLDFYSRLKEESCFLILRHLDGLKKDKKIAALSGEEAKVMAIDEKIQAANEKLENAVHGKLHLDEQALGNSHVHELIEVIQDPKFQAFELEYNLSKRMQSAEKELSSAVELLEHATSTLHIMKLAVKDEQSTYISTWSKMALACAQELQHGTMIWKQSIEKNSHLHILSERQGLRYFVSLGEIYRVSEVLRASATLYKPWILSNCGDSMSMFVSLEECKSAWMDSGLKEALETISSTVDLEHKGTIKALLESIHVIHELDALALQNLVFDQEEPICRLSLLSTRVSQDLKVVVWNGEHYFLKLANLWANRLSCDPPELAQIRRSSSMLMFSRALLESAFSGFYWSQTSWLDRESFVRTESFGMMSTLCIH</sequence>
<gene>
    <name evidence="1" type="ORF">MRB53_010905</name>
</gene>
<name>A0ACC2LTG3_PERAE</name>
<reference evidence="1 2" key="1">
    <citation type="journal article" date="2022" name="Hortic Res">
        <title>A haplotype resolved chromosomal level avocado genome allows analysis of novel avocado genes.</title>
        <authorList>
            <person name="Nath O."/>
            <person name="Fletcher S.J."/>
            <person name="Hayward A."/>
            <person name="Shaw L.M."/>
            <person name="Masouleh A.K."/>
            <person name="Furtado A."/>
            <person name="Henry R.J."/>
            <person name="Mitter N."/>
        </authorList>
    </citation>
    <scope>NUCLEOTIDE SEQUENCE [LARGE SCALE GENOMIC DNA]</scope>
    <source>
        <strain evidence="2">cv. Hass</strain>
    </source>
</reference>
<dbReference type="EMBL" id="CM056811">
    <property type="protein sequence ID" value="KAJ8636638.1"/>
    <property type="molecule type" value="Genomic_DNA"/>
</dbReference>
<keyword evidence="2" id="KW-1185">Reference proteome</keyword>
<comment type="caution">
    <text evidence="1">The sequence shown here is derived from an EMBL/GenBank/DDBJ whole genome shotgun (WGS) entry which is preliminary data.</text>
</comment>
<evidence type="ECO:0000313" key="1">
    <source>
        <dbReference type="EMBL" id="KAJ8636638.1"/>
    </source>
</evidence>
<protein>
    <submittedName>
        <fullName evidence="1">Uncharacterized protein</fullName>
    </submittedName>
</protein>